<comment type="caution">
    <text evidence="1">The sequence shown here is derived from an EMBL/GenBank/DDBJ whole genome shotgun (WGS) entry which is preliminary data.</text>
</comment>
<accession>A0ACB7NVR3</accession>
<name>A0ACB7NVR3_9PEZI</name>
<reference evidence="1 2" key="1">
    <citation type="journal article" date="2021" name="Nat. Commun.">
        <title>Genetic determinants of endophytism in the Arabidopsis root mycobiome.</title>
        <authorList>
            <person name="Mesny F."/>
            <person name="Miyauchi S."/>
            <person name="Thiergart T."/>
            <person name="Pickel B."/>
            <person name="Atanasova L."/>
            <person name="Karlsson M."/>
            <person name="Huettel B."/>
            <person name="Barry K.W."/>
            <person name="Haridas S."/>
            <person name="Chen C."/>
            <person name="Bauer D."/>
            <person name="Andreopoulos W."/>
            <person name="Pangilinan J."/>
            <person name="LaButti K."/>
            <person name="Riley R."/>
            <person name="Lipzen A."/>
            <person name="Clum A."/>
            <person name="Drula E."/>
            <person name="Henrissat B."/>
            <person name="Kohler A."/>
            <person name="Grigoriev I.V."/>
            <person name="Martin F.M."/>
            <person name="Hacquard S."/>
        </authorList>
    </citation>
    <scope>NUCLEOTIDE SEQUENCE [LARGE SCALE GENOMIC DNA]</scope>
    <source>
        <strain evidence="1 2">MPI-SDFR-AT-0079</strain>
    </source>
</reference>
<keyword evidence="1" id="KW-0378">Hydrolase</keyword>
<proteinExistence type="predicted"/>
<dbReference type="Proteomes" id="UP000724584">
    <property type="component" value="Unassembled WGS sequence"/>
</dbReference>
<organism evidence="1 2">
    <name type="scientific">Chaetomium tenue</name>
    <dbReference type="NCBI Taxonomy" id="1854479"/>
    <lineage>
        <taxon>Eukaryota</taxon>
        <taxon>Fungi</taxon>
        <taxon>Dikarya</taxon>
        <taxon>Ascomycota</taxon>
        <taxon>Pezizomycotina</taxon>
        <taxon>Sordariomycetes</taxon>
        <taxon>Sordariomycetidae</taxon>
        <taxon>Sordariales</taxon>
        <taxon>Chaetomiaceae</taxon>
        <taxon>Chaetomium</taxon>
    </lineage>
</organism>
<gene>
    <name evidence="1" type="ORF">F5144DRAFT_551943</name>
</gene>
<keyword evidence="2" id="KW-1185">Reference proteome</keyword>
<evidence type="ECO:0000313" key="1">
    <source>
        <dbReference type="EMBL" id="KAH6617500.1"/>
    </source>
</evidence>
<dbReference type="EMBL" id="JAGIZQ010000007">
    <property type="protein sequence ID" value="KAH6617500.1"/>
    <property type="molecule type" value="Genomic_DNA"/>
</dbReference>
<protein>
    <submittedName>
        <fullName evidence="1">Glycosyl hydrolase family 61-domain-containing protein</fullName>
    </submittedName>
</protein>
<sequence>MKASTVFHLIGAAQAHTIMQSFNGNPQGAGIYMPSDDSFISDVNSNSIACNGPPVTSFRSSSQVFTVQAGSEVTGAWLHTLTSTGPDSTADNKVIDSSHKGPVSVWMKKVSDATQNPSAGPGGGWFKIAEEGLNNGKWGVDTVIASGGIQKAKIPTCIENGDYLLRFEILALHSAYSQGGAQFYMECAQIRVTGGTGTGKPATVSLPGAYSQSDPGIVVNIYNNNGQPYPSSYSIPGPRPFTCSGSSGSGPSDPSGGGSGATAALYGQCGGSGWTGPTTCASGTCKASNQWYSQCLP</sequence>
<evidence type="ECO:0000313" key="2">
    <source>
        <dbReference type="Proteomes" id="UP000724584"/>
    </source>
</evidence>